<organism evidence="3">
    <name type="scientific">marine sediment metagenome</name>
    <dbReference type="NCBI Taxonomy" id="412755"/>
    <lineage>
        <taxon>unclassified sequences</taxon>
        <taxon>metagenomes</taxon>
        <taxon>ecological metagenomes</taxon>
    </lineage>
</organism>
<feature type="domain" description="LysM" evidence="2">
    <location>
        <begin position="42"/>
        <end position="88"/>
    </location>
</feature>
<dbReference type="SUPFAM" id="SSF54106">
    <property type="entry name" value="LysM domain"/>
    <property type="match status" value="1"/>
</dbReference>
<dbReference type="Pfam" id="PF01551">
    <property type="entry name" value="Peptidase_M23"/>
    <property type="match status" value="1"/>
</dbReference>
<dbReference type="InterPro" id="IPR018392">
    <property type="entry name" value="LysM"/>
</dbReference>
<gene>
    <name evidence="3" type="ORF">S01H1_48607</name>
</gene>
<dbReference type="Pfam" id="PF01476">
    <property type="entry name" value="LysM"/>
    <property type="match status" value="1"/>
</dbReference>
<dbReference type="InterPro" id="IPR036779">
    <property type="entry name" value="LysM_dom_sf"/>
</dbReference>
<dbReference type="InterPro" id="IPR050570">
    <property type="entry name" value="Cell_wall_metabolism_enzyme"/>
</dbReference>
<dbReference type="CDD" id="cd12797">
    <property type="entry name" value="M23_peptidase"/>
    <property type="match status" value="1"/>
</dbReference>
<dbReference type="SUPFAM" id="SSF51261">
    <property type="entry name" value="Duplicated hybrid motif"/>
    <property type="match status" value="1"/>
</dbReference>
<proteinExistence type="predicted"/>
<protein>
    <recommendedName>
        <fullName evidence="2">LysM domain-containing protein</fullName>
    </recommendedName>
</protein>
<sequence length="262" mass="27904">ASIAEAYGIRQQYILWNNPEMGDNPDFVIAGHEILIPSVDGIIYSVKLGDNLTDIAAFYEIDIDTIVGFAPNGLASADSIIEGMRLVLPGAKPPPPPPPPPTPTPEPPTPEPTPLTPEPTPPTPEAEPTPPVPVGTYIWPFQGPITSYFGEPRGEGIYHQGIDIDGIGQEGAPVVAAAAGQVVLADSHPAYGNYVIIRHPDGSETLYAHLSEIWVDYGQFVDQGEAVGGMGHTGYVIGIDGNHLHFELRIDGMPVDPLPYLP</sequence>
<feature type="non-terminal residue" evidence="3">
    <location>
        <position position="1"/>
    </location>
</feature>
<feature type="non-terminal residue" evidence="3">
    <location>
        <position position="262"/>
    </location>
</feature>
<dbReference type="InterPro" id="IPR016047">
    <property type="entry name" value="M23ase_b-sheet_dom"/>
</dbReference>
<accession>X0WUM8</accession>
<feature type="compositionally biased region" description="Pro residues" evidence="1">
    <location>
        <begin position="91"/>
        <end position="133"/>
    </location>
</feature>
<dbReference type="PRINTS" id="PR01217">
    <property type="entry name" value="PRICHEXTENSN"/>
</dbReference>
<evidence type="ECO:0000256" key="1">
    <source>
        <dbReference type="SAM" id="MobiDB-lite"/>
    </source>
</evidence>
<comment type="caution">
    <text evidence="3">The sequence shown here is derived from an EMBL/GenBank/DDBJ whole genome shotgun (WGS) entry which is preliminary data.</text>
</comment>
<evidence type="ECO:0000313" key="3">
    <source>
        <dbReference type="EMBL" id="GAG28183.1"/>
    </source>
</evidence>
<dbReference type="PANTHER" id="PTHR21666">
    <property type="entry name" value="PEPTIDASE-RELATED"/>
    <property type="match status" value="1"/>
</dbReference>
<dbReference type="Gene3D" id="3.10.350.10">
    <property type="entry name" value="LysM domain"/>
    <property type="match status" value="1"/>
</dbReference>
<dbReference type="CDD" id="cd00118">
    <property type="entry name" value="LysM"/>
    <property type="match status" value="1"/>
</dbReference>
<dbReference type="PANTHER" id="PTHR21666:SF270">
    <property type="entry name" value="MUREIN HYDROLASE ACTIVATOR ENVC"/>
    <property type="match status" value="1"/>
</dbReference>
<dbReference type="AlphaFoldDB" id="X0WUM8"/>
<feature type="region of interest" description="Disordered" evidence="1">
    <location>
        <begin position="87"/>
        <end position="134"/>
    </location>
</feature>
<dbReference type="Gene3D" id="2.70.70.10">
    <property type="entry name" value="Glucose Permease (Domain IIA)"/>
    <property type="match status" value="1"/>
</dbReference>
<name>X0WUM8_9ZZZZ</name>
<reference evidence="3" key="1">
    <citation type="journal article" date="2014" name="Front. Microbiol.">
        <title>High frequency of phylogenetically diverse reductive dehalogenase-homologous genes in deep subseafloor sedimentary metagenomes.</title>
        <authorList>
            <person name="Kawai M."/>
            <person name="Futagami T."/>
            <person name="Toyoda A."/>
            <person name="Takaki Y."/>
            <person name="Nishi S."/>
            <person name="Hori S."/>
            <person name="Arai W."/>
            <person name="Tsubouchi T."/>
            <person name="Morono Y."/>
            <person name="Uchiyama I."/>
            <person name="Ito T."/>
            <person name="Fujiyama A."/>
            <person name="Inagaki F."/>
            <person name="Takami H."/>
        </authorList>
    </citation>
    <scope>NUCLEOTIDE SEQUENCE</scope>
    <source>
        <strain evidence="3">Expedition CK06-06</strain>
    </source>
</reference>
<dbReference type="EMBL" id="BARS01031219">
    <property type="protein sequence ID" value="GAG28183.1"/>
    <property type="molecule type" value="Genomic_DNA"/>
</dbReference>
<evidence type="ECO:0000259" key="2">
    <source>
        <dbReference type="PROSITE" id="PS51782"/>
    </source>
</evidence>
<dbReference type="InterPro" id="IPR011055">
    <property type="entry name" value="Dup_hybrid_motif"/>
</dbReference>
<dbReference type="GO" id="GO:0004222">
    <property type="term" value="F:metalloendopeptidase activity"/>
    <property type="evidence" value="ECO:0007669"/>
    <property type="project" value="TreeGrafter"/>
</dbReference>
<dbReference type="PROSITE" id="PS51782">
    <property type="entry name" value="LYSM"/>
    <property type="match status" value="1"/>
</dbReference>
<dbReference type="SMART" id="SM00257">
    <property type="entry name" value="LysM"/>
    <property type="match status" value="1"/>
</dbReference>